<comment type="similarity">
    <text evidence="1 2">Belongs to the small heat shock protein (HSP20) family.</text>
</comment>
<dbReference type="InterPro" id="IPR008978">
    <property type="entry name" value="HSP20-like_chaperone"/>
</dbReference>
<evidence type="ECO:0000256" key="2">
    <source>
        <dbReference type="RuleBase" id="RU003616"/>
    </source>
</evidence>
<evidence type="ECO:0000313" key="6">
    <source>
        <dbReference type="EMBL" id="RAM03190.1"/>
    </source>
</evidence>
<proteinExistence type="inferred from homology"/>
<dbReference type="Pfam" id="PF00011">
    <property type="entry name" value="HSP20"/>
    <property type="match status" value="1"/>
</dbReference>
<sequence>MFTKLSDIDRRFRTMDLFRNKIDRLLSDYDRSYLYNPASTLRSNSLKTNLLESGDRFEVQVEVPGISKDDLNIKIQGNYLEISGKRSVETPEGYKKHRNERGSSTFSRSFTLPNDIDAEKVEAALKDGILYLTLPKLETAKPKQITIS</sequence>
<dbReference type="InterPro" id="IPR002068">
    <property type="entry name" value="A-crystallin/Hsp20_dom"/>
</dbReference>
<evidence type="ECO:0000313" key="8">
    <source>
        <dbReference type="Proteomes" id="UP000293902"/>
    </source>
</evidence>
<dbReference type="InterPro" id="IPR007052">
    <property type="entry name" value="CS_dom"/>
</dbReference>
<dbReference type="RefSeq" id="WP_111954272.1">
    <property type="nucleotide sequence ID" value="NZ_CP036313.1"/>
</dbReference>
<organism evidence="6 7">
    <name type="scientific">Desulfobacter hydrogenophilus</name>
    <dbReference type="NCBI Taxonomy" id="2291"/>
    <lineage>
        <taxon>Bacteria</taxon>
        <taxon>Pseudomonadati</taxon>
        <taxon>Thermodesulfobacteriota</taxon>
        <taxon>Desulfobacteria</taxon>
        <taxon>Desulfobacterales</taxon>
        <taxon>Desulfobacteraceae</taxon>
        <taxon>Desulfobacter</taxon>
    </lineage>
</organism>
<dbReference type="AlphaFoldDB" id="A0A328FH94"/>
<dbReference type="Gene3D" id="2.60.40.790">
    <property type="match status" value="1"/>
</dbReference>
<dbReference type="SUPFAM" id="SSF49764">
    <property type="entry name" value="HSP20-like chaperones"/>
    <property type="match status" value="1"/>
</dbReference>
<reference evidence="5 8" key="2">
    <citation type="submission" date="2019-02" db="EMBL/GenBank/DDBJ databases">
        <title>Complete genome sequence of Desulfobacter hydrogenophilus AcRS1.</title>
        <authorList>
            <person name="Marietou A."/>
            <person name="Lund M.B."/>
            <person name="Marshall I.P.G."/>
            <person name="Schreiber L."/>
            <person name="Jorgensen B."/>
        </authorList>
    </citation>
    <scope>NUCLEOTIDE SEQUENCE [LARGE SCALE GENOMIC DNA]</scope>
    <source>
        <strain evidence="5 8">AcRS1</strain>
    </source>
</reference>
<evidence type="ECO:0000313" key="7">
    <source>
        <dbReference type="Proteomes" id="UP000248798"/>
    </source>
</evidence>
<gene>
    <name evidence="6" type="ORF">DO021_04850</name>
    <name evidence="5" type="ORF">EYB58_01115</name>
</gene>
<dbReference type="PROSITE" id="PS51203">
    <property type="entry name" value="CS"/>
    <property type="match status" value="1"/>
</dbReference>
<dbReference type="OrthoDB" id="189458at2"/>
<name>A0A328FH94_9BACT</name>
<dbReference type="InterPro" id="IPR031107">
    <property type="entry name" value="Small_HSP"/>
</dbReference>
<dbReference type="EMBL" id="CP036313">
    <property type="protein sequence ID" value="QBH11644.1"/>
    <property type="molecule type" value="Genomic_DNA"/>
</dbReference>
<evidence type="ECO:0000259" key="3">
    <source>
        <dbReference type="PROSITE" id="PS01031"/>
    </source>
</evidence>
<feature type="domain" description="CS" evidence="4">
    <location>
        <begin position="43"/>
        <end position="148"/>
    </location>
</feature>
<keyword evidence="8" id="KW-1185">Reference proteome</keyword>
<dbReference type="PROSITE" id="PS01031">
    <property type="entry name" value="SHSP"/>
    <property type="match status" value="1"/>
</dbReference>
<feature type="domain" description="SHSP" evidence="3">
    <location>
        <begin position="39"/>
        <end position="148"/>
    </location>
</feature>
<protein>
    <submittedName>
        <fullName evidence="6">Hsp20/alpha crystallin family protein</fullName>
    </submittedName>
</protein>
<dbReference type="PANTHER" id="PTHR11527">
    <property type="entry name" value="HEAT-SHOCK PROTEIN 20 FAMILY MEMBER"/>
    <property type="match status" value="1"/>
</dbReference>
<accession>A0A328FH94</accession>
<reference evidence="6 7" key="1">
    <citation type="submission" date="2018-06" db="EMBL/GenBank/DDBJ databases">
        <title>Complete Genome Sequence of Desulfobacter hydrogenophilus (DSM3380).</title>
        <authorList>
            <person name="Marietou A."/>
            <person name="Schreiber L."/>
            <person name="Marshall I."/>
            <person name="Jorgensen B."/>
        </authorList>
    </citation>
    <scope>NUCLEOTIDE SEQUENCE [LARGE SCALE GENOMIC DNA]</scope>
    <source>
        <strain evidence="6 7">DSM 3380</strain>
    </source>
</reference>
<dbReference type="Proteomes" id="UP000293902">
    <property type="component" value="Chromosome"/>
</dbReference>
<dbReference type="CDD" id="cd06464">
    <property type="entry name" value="ACD_sHsps-like"/>
    <property type="match status" value="1"/>
</dbReference>
<dbReference type="Proteomes" id="UP000248798">
    <property type="component" value="Unassembled WGS sequence"/>
</dbReference>
<evidence type="ECO:0000313" key="5">
    <source>
        <dbReference type="EMBL" id="QBH11644.1"/>
    </source>
</evidence>
<dbReference type="EMBL" id="QLNI01000007">
    <property type="protein sequence ID" value="RAM03190.1"/>
    <property type="molecule type" value="Genomic_DNA"/>
</dbReference>
<evidence type="ECO:0000259" key="4">
    <source>
        <dbReference type="PROSITE" id="PS51203"/>
    </source>
</evidence>
<evidence type="ECO:0000256" key="1">
    <source>
        <dbReference type="PROSITE-ProRule" id="PRU00285"/>
    </source>
</evidence>